<organism evidence="2 3">
    <name type="scientific">Musa troglodytarum</name>
    <name type="common">fe'i banana</name>
    <dbReference type="NCBI Taxonomy" id="320322"/>
    <lineage>
        <taxon>Eukaryota</taxon>
        <taxon>Viridiplantae</taxon>
        <taxon>Streptophyta</taxon>
        <taxon>Embryophyta</taxon>
        <taxon>Tracheophyta</taxon>
        <taxon>Spermatophyta</taxon>
        <taxon>Magnoliopsida</taxon>
        <taxon>Liliopsida</taxon>
        <taxon>Zingiberales</taxon>
        <taxon>Musaceae</taxon>
        <taxon>Musa</taxon>
    </lineage>
</organism>
<dbReference type="InterPro" id="IPR004314">
    <property type="entry name" value="Neprosin"/>
</dbReference>
<feature type="domain" description="Neprosin PEP catalytic" evidence="1">
    <location>
        <begin position="197"/>
        <end position="432"/>
    </location>
</feature>
<evidence type="ECO:0000259" key="1">
    <source>
        <dbReference type="PROSITE" id="PS52045"/>
    </source>
</evidence>
<sequence>MELRDRWSVDGGTLGYGAENSHAYGVLVVNGSSYVAVRAVINVWNPSVEKDDKAATGQMWLRNELHDISNSNEVGWMGNPGVSNDKNIRFFDLEKDRWWLTYGDNGAITMGYWSTSLIRGLNHTAKLVVFDIFGSHRHPMPSQKGALASLPISTQNDSYRATPHHLSNTPSIQNYGRKPWHGVKNHAVRLSNNETFDLNAENLHAYGDLLATGDDILGAKAIINLWNPSVQQDSEYSSAKIWLRNGPTTVPITLKLDGWTSRIFASWTADSGRTTGCFSLLCPGFVQTSDRIALGAAFTNVHFQEEESGKWWLVYGDNSTVGYWPTSLFDTLNDSATTALCGGDVYSPAIHEKPHPSTGMGSGGHANGHFAYAASIRLPRVQYGSPRSRYPNPRGILTTRSGCYSAENYAQRPWKEPRIYFGGPGRSDPDCP</sequence>
<reference evidence="2" key="1">
    <citation type="submission" date="2022-05" db="EMBL/GenBank/DDBJ databases">
        <title>The Musa troglodytarum L. genome provides insights into the mechanism of non-climacteric behaviour and enrichment of carotenoids.</title>
        <authorList>
            <person name="Wang J."/>
        </authorList>
    </citation>
    <scope>NUCLEOTIDE SEQUENCE</scope>
    <source>
        <tissue evidence="2">Leaf</tissue>
    </source>
</reference>
<dbReference type="Proteomes" id="UP001055439">
    <property type="component" value="Chromosome 8"/>
</dbReference>
<name>A0A9E7HPJ4_9LILI</name>
<dbReference type="OrthoDB" id="10394252at2759"/>
<gene>
    <name evidence="2" type="ORF">MUK42_15404</name>
</gene>
<protein>
    <recommendedName>
        <fullName evidence="1">Neprosin PEP catalytic domain-containing protein</fullName>
    </recommendedName>
</protein>
<dbReference type="EMBL" id="CP097510">
    <property type="protein sequence ID" value="URE38336.1"/>
    <property type="molecule type" value="Genomic_DNA"/>
</dbReference>
<proteinExistence type="predicted"/>
<accession>A0A9E7HPJ4</accession>
<dbReference type="PANTHER" id="PTHR31589:SF111">
    <property type="entry name" value="NEPROSIN DOMAIN-CONTAINING PROTEIN"/>
    <property type="match status" value="1"/>
</dbReference>
<dbReference type="PROSITE" id="PS52045">
    <property type="entry name" value="NEPROSIN_PEP_CD"/>
    <property type="match status" value="1"/>
</dbReference>
<evidence type="ECO:0000313" key="3">
    <source>
        <dbReference type="Proteomes" id="UP001055439"/>
    </source>
</evidence>
<dbReference type="PANTHER" id="PTHR31589">
    <property type="entry name" value="PROTEIN, PUTATIVE (DUF239)-RELATED-RELATED"/>
    <property type="match status" value="1"/>
</dbReference>
<evidence type="ECO:0000313" key="2">
    <source>
        <dbReference type="EMBL" id="URE38336.1"/>
    </source>
</evidence>
<dbReference type="InterPro" id="IPR053168">
    <property type="entry name" value="Glutamic_endopeptidase"/>
</dbReference>
<keyword evidence="3" id="KW-1185">Reference proteome</keyword>
<dbReference type="Pfam" id="PF03080">
    <property type="entry name" value="Neprosin"/>
    <property type="match status" value="1"/>
</dbReference>
<dbReference type="AlphaFoldDB" id="A0A9E7HPJ4"/>